<feature type="chain" id="PRO_5016452268" description="Long chronological lifespan protein 2" evidence="1">
    <location>
        <begin position="25"/>
        <end position="143"/>
    </location>
</feature>
<evidence type="ECO:0000313" key="2">
    <source>
        <dbReference type="EMBL" id="PWN33985.1"/>
    </source>
</evidence>
<dbReference type="RefSeq" id="XP_025354287.1">
    <property type="nucleotide sequence ID" value="XM_025501022.1"/>
</dbReference>
<keyword evidence="3" id="KW-1185">Reference proteome</keyword>
<keyword evidence="1" id="KW-0732">Signal</keyword>
<sequence length="143" mass="15581">MRSISTKISLAFFAFFAFVTMGESTSEGNNKRDGSVLPYSTPSCGSNTKHACKFTCRKKPHCQDLGFDRSKIPCSCPAQICPDGKIYAYYSQKPLTDEELSEQPHVRATCFPHGCVPAAIAPFHKQIGVCTPPEGTDPEPNSS</sequence>
<protein>
    <recommendedName>
        <fullName evidence="4">Long chronological lifespan protein 2</fullName>
    </recommendedName>
</protein>
<proteinExistence type="predicted"/>
<dbReference type="EMBL" id="KZ819604">
    <property type="protein sequence ID" value="PWN33985.1"/>
    <property type="molecule type" value="Genomic_DNA"/>
</dbReference>
<evidence type="ECO:0008006" key="4">
    <source>
        <dbReference type="Google" id="ProtNLM"/>
    </source>
</evidence>
<reference evidence="2 3" key="1">
    <citation type="journal article" date="2018" name="Mol. Biol. Evol.">
        <title>Broad Genomic Sampling Reveals a Smut Pathogenic Ancestry of the Fungal Clade Ustilaginomycotina.</title>
        <authorList>
            <person name="Kijpornyongpan T."/>
            <person name="Mondo S.J."/>
            <person name="Barry K."/>
            <person name="Sandor L."/>
            <person name="Lee J."/>
            <person name="Lipzen A."/>
            <person name="Pangilinan J."/>
            <person name="LaButti K."/>
            <person name="Hainaut M."/>
            <person name="Henrissat B."/>
            <person name="Grigoriev I.V."/>
            <person name="Spatafora J.W."/>
            <person name="Aime M.C."/>
        </authorList>
    </citation>
    <scope>NUCLEOTIDE SEQUENCE [LARGE SCALE GENOMIC DNA]</scope>
    <source>
        <strain evidence="2 3">MCA 3882</strain>
    </source>
</reference>
<dbReference type="GeneID" id="37022803"/>
<dbReference type="Proteomes" id="UP000245771">
    <property type="component" value="Unassembled WGS sequence"/>
</dbReference>
<name>A0A316VES7_9BASI</name>
<gene>
    <name evidence="2" type="ORF">FA14DRAFT_180621</name>
</gene>
<dbReference type="AlphaFoldDB" id="A0A316VES7"/>
<feature type="signal peptide" evidence="1">
    <location>
        <begin position="1"/>
        <end position="24"/>
    </location>
</feature>
<evidence type="ECO:0000313" key="3">
    <source>
        <dbReference type="Proteomes" id="UP000245771"/>
    </source>
</evidence>
<organism evidence="2 3">
    <name type="scientific">Meira miltonrushii</name>
    <dbReference type="NCBI Taxonomy" id="1280837"/>
    <lineage>
        <taxon>Eukaryota</taxon>
        <taxon>Fungi</taxon>
        <taxon>Dikarya</taxon>
        <taxon>Basidiomycota</taxon>
        <taxon>Ustilaginomycotina</taxon>
        <taxon>Exobasidiomycetes</taxon>
        <taxon>Exobasidiales</taxon>
        <taxon>Brachybasidiaceae</taxon>
        <taxon>Meira</taxon>
    </lineage>
</organism>
<accession>A0A316VES7</accession>
<evidence type="ECO:0000256" key="1">
    <source>
        <dbReference type="SAM" id="SignalP"/>
    </source>
</evidence>
<dbReference type="InParanoid" id="A0A316VES7"/>